<sequence length="425" mass="49009">MFKQNNKGLLFMHNSIDYHSSLLARKLYRESQSQAAQPEPSTPITLEDIIPATDTQADLLAYEVFSNLGCGCVNGQEVLHSKQAAHDYWFSFYPPQAQLLPQHANLSQLLARRSELNRSRTTYYAPRLFILSILVGMFVLGALTNNWLLPLLSLILVLLVWIKTQPSIQENNEHLARNQAWIQQQQNLLAQLVQQCQQLTCSLDAKLLQHNYTRQLETWLQDNVNEFFPSLTQAELKTQLEKGECHFFLLESRAILQLLPHETNPSQEALHALLSAKGKGLLALQPFTQLEGLSRLHYLYALLCFEHGIVVCTAFYDWVTDDLYSVQQDFHPYREIMDIQHANFRPTDHNPVSNYLSTELFKRQIKEPLQKVALGLCHGHEYPCVLSKIPLHRRTYLQLPQLFFTHYLNRDIRQLIATLTKHTAA</sequence>
<accession>A0A1T4W496</accession>
<evidence type="ECO:0000313" key="3">
    <source>
        <dbReference type="Proteomes" id="UP000190460"/>
    </source>
</evidence>
<evidence type="ECO:0000313" key="2">
    <source>
        <dbReference type="EMBL" id="SKA72062.1"/>
    </source>
</evidence>
<dbReference type="AlphaFoldDB" id="A0A1T4W496"/>
<evidence type="ECO:0000256" key="1">
    <source>
        <dbReference type="SAM" id="Phobius"/>
    </source>
</evidence>
<reference evidence="2 3" key="1">
    <citation type="submission" date="2017-02" db="EMBL/GenBank/DDBJ databases">
        <authorList>
            <person name="Peterson S.W."/>
        </authorList>
    </citation>
    <scope>NUCLEOTIDE SEQUENCE [LARGE SCALE GENOMIC DNA]</scope>
    <source>
        <strain evidence="2 3">ATCC 49788</strain>
    </source>
</reference>
<dbReference type="Proteomes" id="UP000190460">
    <property type="component" value="Unassembled WGS sequence"/>
</dbReference>
<protein>
    <submittedName>
        <fullName evidence="2">Uncharacterized protein</fullName>
    </submittedName>
</protein>
<organism evidence="2 3">
    <name type="scientific">Thiothrix eikelboomii</name>
    <dbReference type="NCBI Taxonomy" id="92487"/>
    <lineage>
        <taxon>Bacteria</taxon>
        <taxon>Pseudomonadati</taxon>
        <taxon>Pseudomonadota</taxon>
        <taxon>Gammaproteobacteria</taxon>
        <taxon>Thiotrichales</taxon>
        <taxon>Thiotrichaceae</taxon>
        <taxon>Thiothrix</taxon>
    </lineage>
</organism>
<feature type="transmembrane region" description="Helical" evidence="1">
    <location>
        <begin position="122"/>
        <end position="141"/>
    </location>
</feature>
<keyword evidence="1" id="KW-1133">Transmembrane helix</keyword>
<dbReference type="EMBL" id="FUYB01000003">
    <property type="protein sequence ID" value="SKA72062.1"/>
    <property type="molecule type" value="Genomic_DNA"/>
</dbReference>
<gene>
    <name evidence="2" type="ORF">SAMN02745130_00978</name>
</gene>
<name>A0A1T4W496_9GAMM</name>
<proteinExistence type="predicted"/>
<keyword evidence="1" id="KW-0472">Membrane</keyword>
<keyword evidence="1" id="KW-0812">Transmembrane</keyword>
<keyword evidence="3" id="KW-1185">Reference proteome</keyword>